<dbReference type="InterPro" id="IPR004104">
    <property type="entry name" value="Gfo/Idh/MocA-like_OxRdtase_C"/>
</dbReference>
<accession>A0A6B1DPW1</accession>
<dbReference type="PANTHER" id="PTHR42840:SF3">
    <property type="entry name" value="BINDING ROSSMANN FOLD OXIDOREDUCTASE, PUTATIVE (AFU_ORTHOLOGUE AFUA_2G10240)-RELATED"/>
    <property type="match status" value="1"/>
</dbReference>
<dbReference type="GO" id="GO:0000166">
    <property type="term" value="F:nucleotide binding"/>
    <property type="evidence" value="ECO:0007669"/>
    <property type="project" value="InterPro"/>
</dbReference>
<reference evidence="5" key="1">
    <citation type="submission" date="2019-09" db="EMBL/GenBank/DDBJ databases">
        <title>Characterisation of the sponge microbiome using genome-centric metagenomics.</title>
        <authorList>
            <person name="Engelberts J.P."/>
            <person name="Robbins S.J."/>
            <person name="De Goeij J.M."/>
            <person name="Aranda M."/>
            <person name="Bell S.C."/>
            <person name="Webster N.S."/>
        </authorList>
    </citation>
    <scope>NUCLEOTIDE SEQUENCE</scope>
    <source>
        <strain evidence="5">SB0662_bin_9</strain>
    </source>
</reference>
<dbReference type="GO" id="GO:0006740">
    <property type="term" value="P:NADPH regeneration"/>
    <property type="evidence" value="ECO:0007669"/>
    <property type="project" value="TreeGrafter"/>
</dbReference>
<dbReference type="Gene3D" id="3.30.360.10">
    <property type="entry name" value="Dihydrodipicolinate Reductase, domain 2"/>
    <property type="match status" value="1"/>
</dbReference>
<evidence type="ECO:0000313" key="5">
    <source>
        <dbReference type="EMBL" id="MYD89287.1"/>
    </source>
</evidence>
<comment type="caution">
    <text evidence="5">The sequence shown here is derived from an EMBL/GenBank/DDBJ whole genome shotgun (WGS) entry which is preliminary data.</text>
</comment>
<dbReference type="Pfam" id="PF02894">
    <property type="entry name" value="GFO_IDH_MocA_C"/>
    <property type="match status" value="1"/>
</dbReference>
<dbReference type="GO" id="GO:0016491">
    <property type="term" value="F:oxidoreductase activity"/>
    <property type="evidence" value="ECO:0007669"/>
    <property type="project" value="UniProtKB-KW"/>
</dbReference>
<dbReference type="SUPFAM" id="SSF55347">
    <property type="entry name" value="Glyceraldehyde-3-phosphate dehydrogenase-like, C-terminal domain"/>
    <property type="match status" value="1"/>
</dbReference>
<dbReference type="InterPro" id="IPR000683">
    <property type="entry name" value="Gfo/Idh/MocA-like_OxRdtase_N"/>
</dbReference>
<sequence>MDAPIRVGVIGVGTMGGHHAGNLGCGQVSGATLQAVMDLDGELRAAVARRHGVDLQFDQTRDIIGHPEVDALLVAAPDGLHAKLAIECLEAGKPVFLEKPLATTVPDAERVVELETGIGHRMIQVGFMREFDRAHVEVKAEVNTGHHGRRLLFRNVHRNAHHPDARTIEDVVTNSMVHDIHSARWMMEDEIVEVYGQAVPDAGQDPGTAHLCLLQVRFRNGALGLLEFNTKAGYGYEVDVEISCEDGVITSHTVGTPVVRTKETLKQAIAPEYTGRFGTAYLDELVAWAASLEAGTPTGPSAWDGYMAMVVVEACIESVKTGQPVSIPEFEIPSLYR</sequence>
<evidence type="ECO:0008006" key="6">
    <source>
        <dbReference type="Google" id="ProtNLM"/>
    </source>
</evidence>
<dbReference type="InterPro" id="IPR036291">
    <property type="entry name" value="NAD(P)-bd_dom_sf"/>
</dbReference>
<feature type="domain" description="Gfo/Idh/MocA-like oxidoreductase C-terminal" evidence="4">
    <location>
        <begin position="173"/>
        <end position="327"/>
    </location>
</feature>
<evidence type="ECO:0000259" key="3">
    <source>
        <dbReference type="Pfam" id="PF01408"/>
    </source>
</evidence>
<dbReference type="PANTHER" id="PTHR42840">
    <property type="entry name" value="NAD(P)-BINDING ROSSMANN-FOLD SUPERFAMILY PROTEIN-RELATED"/>
    <property type="match status" value="1"/>
</dbReference>
<dbReference type="AlphaFoldDB" id="A0A6B1DPW1"/>
<evidence type="ECO:0000256" key="1">
    <source>
        <dbReference type="ARBA" id="ARBA00010928"/>
    </source>
</evidence>
<dbReference type="EMBL" id="VXPY01000015">
    <property type="protein sequence ID" value="MYD89287.1"/>
    <property type="molecule type" value="Genomic_DNA"/>
</dbReference>
<protein>
    <recommendedName>
        <fullName evidence="6">Inositol 2-dehydrogenase</fullName>
    </recommendedName>
</protein>
<dbReference type="SUPFAM" id="SSF51735">
    <property type="entry name" value="NAD(P)-binding Rossmann-fold domains"/>
    <property type="match status" value="1"/>
</dbReference>
<evidence type="ECO:0000259" key="4">
    <source>
        <dbReference type="Pfam" id="PF02894"/>
    </source>
</evidence>
<gene>
    <name evidence="5" type="ORF">F4Y08_02955</name>
</gene>
<name>A0A6B1DPW1_9CHLR</name>
<comment type="similarity">
    <text evidence="1">Belongs to the Gfo/Idh/MocA family.</text>
</comment>
<dbReference type="Gene3D" id="3.40.50.720">
    <property type="entry name" value="NAD(P)-binding Rossmann-like Domain"/>
    <property type="match status" value="1"/>
</dbReference>
<keyword evidence="2" id="KW-0560">Oxidoreductase</keyword>
<proteinExistence type="inferred from homology"/>
<feature type="domain" description="Gfo/Idh/MocA-like oxidoreductase N-terminal" evidence="3">
    <location>
        <begin position="5"/>
        <end position="125"/>
    </location>
</feature>
<evidence type="ECO:0000256" key="2">
    <source>
        <dbReference type="ARBA" id="ARBA00023002"/>
    </source>
</evidence>
<dbReference type="GO" id="GO:0005737">
    <property type="term" value="C:cytoplasm"/>
    <property type="evidence" value="ECO:0007669"/>
    <property type="project" value="TreeGrafter"/>
</dbReference>
<organism evidence="5">
    <name type="scientific">Caldilineaceae bacterium SB0662_bin_9</name>
    <dbReference type="NCBI Taxonomy" id="2605258"/>
    <lineage>
        <taxon>Bacteria</taxon>
        <taxon>Bacillati</taxon>
        <taxon>Chloroflexota</taxon>
        <taxon>Caldilineae</taxon>
        <taxon>Caldilineales</taxon>
        <taxon>Caldilineaceae</taxon>
    </lineage>
</organism>
<dbReference type="Pfam" id="PF01408">
    <property type="entry name" value="GFO_IDH_MocA"/>
    <property type="match status" value="1"/>
</dbReference>